<protein>
    <submittedName>
        <fullName evidence="4">Class I SAM-dependent methyltransferase</fullName>
    </submittedName>
</protein>
<evidence type="ECO:0000313" key="5">
    <source>
        <dbReference type="Proteomes" id="UP000321080"/>
    </source>
</evidence>
<dbReference type="InterPro" id="IPR025714">
    <property type="entry name" value="Methyltranfer_dom"/>
</dbReference>
<accession>A0A5C7GEH0</accession>
<dbReference type="Pfam" id="PF13847">
    <property type="entry name" value="Methyltransf_31"/>
    <property type="match status" value="1"/>
</dbReference>
<dbReference type="AlphaFoldDB" id="A0A5C7GEH0"/>
<dbReference type="OrthoDB" id="1119595at2"/>
<dbReference type="GO" id="GO:0032259">
    <property type="term" value="P:methylation"/>
    <property type="evidence" value="ECO:0007669"/>
    <property type="project" value="UniProtKB-KW"/>
</dbReference>
<evidence type="ECO:0000256" key="2">
    <source>
        <dbReference type="ARBA" id="ARBA00022679"/>
    </source>
</evidence>
<dbReference type="RefSeq" id="WP_147770039.1">
    <property type="nucleotide sequence ID" value="NZ_VRKQ01000024.1"/>
</dbReference>
<dbReference type="InterPro" id="IPR029063">
    <property type="entry name" value="SAM-dependent_MTases_sf"/>
</dbReference>
<comment type="caution">
    <text evidence="4">The sequence shown here is derived from an EMBL/GenBank/DDBJ whole genome shotgun (WGS) entry which is preliminary data.</text>
</comment>
<evidence type="ECO:0000313" key="4">
    <source>
        <dbReference type="EMBL" id="TXG34554.1"/>
    </source>
</evidence>
<dbReference type="PANTHER" id="PTHR44942">
    <property type="entry name" value="METHYLTRANSF_11 DOMAIN-CONTAINING PROTEIN"/>
    <property type="match status" value="1"/>
</dbReference>
<organism evidence="4 5">
    <name type="scientific">Seonamhaeicola maritimus</name>
    <dbReference type="NCBI Taxonomy" id="2591822"/>
    <lineage>
        <taxon>Bacteria</taxon>
        <taxon>Pseudomonadati</taxon>
        <taxon>Bacteroidota</taxon>
        <taxon>Flavobacteriia</taxon>
        <taxon>Flavobacteriales</taxon>
        <taxon>Flavobacteriaceae</taxon>
    </lineage>
</organism>
<dbReference type="SUPFAM" id="SSF53335">
    <property type="entry name" value="S-adenosyl-L-methionine-dependent methyltransferases"/>
    <property type="match status" value="1"/>
</dbReference>
<evidence type="ECO:0000256" key="1">
    <source>
        <dbReference type="ARBA" id="ARBA00022603"/>
    </source>
</evidence>
<gene>
    <name evidence="4" type="ORF">FUA22_18220</name>
</gene>
<dbReference type="Proteomes" id="UP000321080">
    <property type="component" value="Unassembled WGS sequence"/>
</dbReference>
<feature type="domain" description="Methyltransferase" evidence="3">
    <location>
        <begin position="84"/>
        <end position="233"/>
    </location>
</feature>
<dbReference type="CDD" id="cd02440">
    <property type="entry name" value="AdoMet_MTases"/>
    <property type="match status" value="1"/>
</dbReference>
<dbReference type="EMBL" id="VRKQ01000024">
    <property type="protein sequence ID" value="TXG34554.1"/>
    <property type="molecule type" value="Genomic_DNA"/>
</dbReference>
<proteinExistence type="predicted"/>
<dbReference type="PANTHER" id="PTHR44942:SF4">
    <property type="entry name" value="METHYLTRANSFERASE TYPE 11 DOMAIN-CONTAINING PROTEIN"/>
    <property type="match status" value="1"/>
</dbReference>
<reference evidence="4 5" key="1">
    <citation type="submission" date="2019-08" db="EMBL/GenBank/DDBJ databases">
        <title>Seonamhaeicola sediminis sp. nov., isolated from marine sediment.</title>
        <authorList>
            <person name="Cao W.R."/>
        </authorList>
    </citation>
    <scope>NUCLEOTIDE SEQUENCE [LARGE SCALE GENOMIC DNA]</scope>
    <source>
        <strain evidence="4 5">1505</strain>
    </source>
</reference>
<keyword evidence="2 4" id="KW-0808">Transferase</keyword>
<sequence length="325" mass="37899">MRLITIDDIIDTYVKLNQRGLSFITSKMNINEVNRAKSAFNHEIINSSNWWIIPEVRKRWNKLVTGNEHLEFVDFTLENYLKGKKNIKMLSLGSGNCATELKFASYDNFGKILCCDISDILLKEAEEFATTNNLNNIEFRVQDANSFNFPKNHFDIVYFRASLHHFKNIDKLVSEKIKACLKTEGILIIDEYVGPNRVQFPKHQIREINQAIKLIPKKYRQRLNLNITKNKVYGSGIIRMKIADPSECIESEKILPAIHKSYQTVYEASYGGNILMTTLKDIAHHFIELDFEKKDILNNLFQFEDNYLKTHKSDFIFGIYKKTIK</sequence>
<evidence type="ECO:0000259" key="3">
    <source>
        <dbReference type="Pfam" id="PF13847"/>
    </source>
</evidence>
<dbReference type="GO" id="GO:0008168">
    <property type="term" value="F:methyltransferase activity"/>
    <property type="evidence" value="ECO:0007669"/>
    <property type="project" value="UniProtKB-KW"/>
</dbReference>
<dbReference type="Gene3D" id="3.40.50.150">
    <property type="entry name" value="Vaccinia Virus protein VP39"/>
    <property type="match status" value="1"/>
</dbReference>
<keyword evidence="5" id="KW-1185">Reference proteome</keyword>
<name>A0A5C7GEH0_9FLAO</name>
<dbReference type="InterPro" id="IPR051052">
    <property type="entry name" value="Diverse_substrate_MTase"/>
</dbReference>
<keyword evidence="1 4" id="KW-0489">Methyltransferase</keyword>